<dbReference type="RefSeq" id="WP_378262804.1">
    <property type="nucleotide sequence ID" value="NZ_JBHSIT010000013.1"/>
</dbReference>
<gene>
    <name evidence="2" type="ORF">ACFPCY_35530</name>
</gene>
<evidence type="ECO:0000313" key="3">
    <source>
        <dbReference type="Proteomes" id="UP001595872"/>
    </source>
</evidence>
<dbReference type="Pfam" id="PF12770">
    <property type="entry name" value="CHAT"/>
    <property type="match status" value="1"/>
</dbReference>
<dbReference type="Proteomes" id="UP001595872">
    <property type="component" value="Unassembled WGS sequence"/>
</dbReference>
<dbReference type="EMBL" id="JBHSIT010000013">
    <property type="protein sequence ID" value="MFC4912658.1"/>
    <property type="molecule type" value="Genomic_DNA"/>
</dbReference>
<sequence length="853" mass="90612">MLQDPPDVTGRDLLRLATTHPAVAYRSATERIAWAETSGDTSDLVVALRAAGVAAKELGFLEDGIAHLEQALVHAGPSVYAVAQVRMNLVGLLAARGDTNRALAEAGRAQGILRGADAYRLAANTVCALARAGRIADADTLAASTLTKLRQGDDPVALAGMLSNLGLARALRGELNEAERFLNEASVTSEKHQLGLQKAMARANLAFVASRRGDIPRALRLYEKAEPDLTGERMAQCRFDRAETLIHAGLPGEARKLLTSALRDAEASGYRCDLADGLLLQAHAELTDDDPETAVITAGKAADAFTRQGRLGWLPLTEHLLLRARWETGERSAVLLGTAMATADRLASAGWSEASAEARIIGARLALHLGRPAEQMLVRVARARAHGPAALRVVAWHATALERQARGDLRGALAAVWSGLSVLAEHADAFTAHDLRARTARLGADLTELALRLSRSARELLIADERRRALARRPVAVRPPRDPRRAAALAELRLLSSAHALATSRGEPAVALNERMAELETSIRAGAHSISPSSRSAAQNVPGLRELSEALGDRMLLQLVRIDDALWGVTLVDGRPQRHRLGSYARASQQVHLLHSTLRTLVEDEQDSAALRSLAQATQRLDDQLMAPLAIQASELVIAPTGSLHTLPWNVLPSVQGHPCTAVPSATAWLRARTSVDHSSSRVVLVAGPGLVHAERETRILRRVHPNALTLAGPRARAETVRQAMDGADLVHMATHGEFRTDNPMFSRLLLADGPLTVHDLEDLATPPRTVILSACDVGRGGADDAVIGMVGVLLALGARTVVASASPLRDAASPAFMADLHALMASGTSPSRALAALPRSTGLLGLTCFGAG</sequence>
<evidence type="ECO:0000313" key="2">
    <source>
        <dbReference type="EMBL" id="MFC4912658.1"/>
    </source>
</evidence>
<dbReference type="InterPro" id="IPR011990">
    <property type="entry name" value="TPR-like_helical_dom_sf"/>
</dbReference>
<protein>
    <submittedName>
        <fullName evidence="2">CHAT domain-containing protein</fullName>
    </submittedName>
</protein>
<organism evidence="2 3">
    <name type="scientific">Actinomadura gamaensis</name>
    <dbReference type="NCBI Taxonomy" id="1763541"/>
    <lineage>
        <taxon>Bacteria</taxon>
        <taxon>Bacillati</taxon>
        <taxon>Actinomycetota</taxon>
        <taxon>Actinomycetes</taxon>
        <taxon>Streptosporangiales</taxon>
        <taxon>Thermomonosporaceae</taxon>
        <taxon>Actinomadura</taxon>
    </lineage>
</organism>
<dbReference type="Gene3D" id="1.25.40.10">
    <property type="entry name" value="Tetratricopeptide repeat domain"/>
    <property type="match status" value="1"/>
</dbReference>
<name>A0ABV9U9S5_9ACTN</name>
<reference evidence="3" key="1">
    <citation type="journal article" date="2019" name="Int. J. Syst. Evol. Microbiol.">
        <title>The Global Catalogue of Microorganisms (GCM) 10K type strain sequencing project: providing services to taxonomists for standard genome sequencing and annotation.</title>
        <authorList>
            <consortium name="The Broad Institute Genomics Platform"/>
            <consortium name="The Broad Institute Genome Sequencing Center for Infectious Disease"/>
            <person name="Wu L."/>
            <person name="Ma J."/>
        </authorList>
    </citation>
    <scope>NUCLEOTIDE SEQUENCE [LARGE SCALE GENOMIC DNA]</scope>
    <source>
        <strain evidence="3">KLKA75</strain>
    </source>
</reference>
<dbReference type="SUPFAM" id="SSF48452">
    <property type="entry name" value="TPR-like"/>
    <property type="match status" value="1"/>
</dbReference>
<accession>A0ABV9U9S5</accession>
<proteinExistence type="predicted"/>
<dbReference type="InterPro" id="IPR024983">
    <property type="entry name" value="CHAT_dom"/>
</dbReference>
<comment type="caution">
    <text evidence="2">The sequence shown here is derived from an EMBL/GenBank/DDBJ whole genome shotgun (WGS) entry which is preliminary data.</text>
</comment>
<feature type="domain" description="CHAT" evidence="1">
    <location>
        <begin position="618"/>
        <end position="836"/>
    </location>
</feature>
<keyword evidence="3" id="KW-1185">Reference proteome</keyword>
<evidence type="ECO:0000259" key="1">
    <source>
        <dbReference type="Pfam" id="PF12770"/>
    </source>
</evidence>